<feature type="domain" description="UvrD-like helicase C-terminal" evidence="12">
    <location>
        <begin position="549"/>
        <end position="595"/>
    </location>
</feature>
<evidence type="ECO:0000256" key="11">
    <source>
        <dbReference type="HAMAP-Rule" id="MF_01487"/>
    </source>
</evidence>
<feature type="binding site" evidence="11">
    <location>
        <begin position="177"/>
        <end position="184"/>
    </location>
    <ligand>
        <name>ATP</name>
        <dbReference type="ChEBI" id="CHEBI:30616"/>
    </ligand>
</feature>
<evidence type="ECO:0000256" key="6">
    <source>
        <dbReference type="ARBA" id="ARBA00022839"/>
    </source>
</evidence>
<evidence type="ECO:0000256" key="1">
    <source>
        <dbReference type="ARBA" id="ARBA00022722"/>
    </source>
</evidence>
<dbReference type="InterPro" id="IPR049550">
    <property type="entry name" value="RecD_N"/>
</dbReference>
<keyword evidence="6 11" id="KW-0269">Exonuclease</keyword>
<comment type="miscellaneous">
    <text evidence="11">In the RecBCD complex, RecB has a slow 3'-5' helicase, an exonuclease activity and loads RecA onto ssDNA, RecD has a fast 5'-3' helicase activity, while RecC stimulates the ATPase and processivity of the RecB helicase and contributes to recognition of the Chi site.</text>
</comment>
<dbReference type="PANTHER" id="PTHR43788:SF6">
    <property type="entry name" value="DNA HELICASE B"/>
    <property type="match status" value="1"/>
</dbReference>
<comment type="catalytic activity">
    <reaction evidence="11">
        <text>ATP + H2O = ADP + phosphate + H(+)</text>
        <dbReference type="Rhea" id="RHEA:13065"/>
        <dbReference type="ChEBI" id="CHEBI:15377"/>
        <dbReference type="ChEBI" id="CHEBI:15378"/>
        <dbReference type="ChEBI" id="CHEBI:30616"/>
        <dbReference type="ChEBI" id="CHEBI:43474"/>
        <dbReference type="ChEBI" id="CHEBI:456216"/>
        <dbReference type="EC" id="5.6.2.3"/>
    </reaction>
</comment>
<dbReference type="PANTHER" id="PTHR43788">
    <property type="entry name" value="DNA2/NAM7 HELICASE FAMILY MEMBER"/>
    <property type="match status" value="1"/>
</dbReference>
<dbReference type="EMBL" id="JAIMJA010000030">
    <property type="protein sequence ID" value="MCE2597043.1"/>
    <property type="molecule type" value="Genomic_DNA"/>
</dbReference>
<evidence type="ECO:0000256" key="2">
    <source>
        <dbReference type="ARBA" id="ARBA00022741"/>
    </source>
</evidence>
<evidence type="ECO:0000259" key="13">
    <source>
        <dbReference type="Pfam" id="PF21185"/>
    </source>
</evidence>
<keyword evidence="2 11" id="KW-0547">Nucleotide-binding</keyword>
<evidence type="ECO:0000256" key="4">
    <source>
        <dbReference type="ARBA" id="ARBA00022801"/>
    </source>
</evidence>
<keyword evidence="4 11" id="KW-0378">Hydrolase</keyword>
<comment type="subunit">
    <text evidence="11">Heterotrimer of RecB, RecC and RecD. All subunits contribute to DNA-binding.</text>
</comment>
<evidence type="ECO:0000256" key="8">
    <source>
        <dbReference type="ARBA" id="ARBA00023125"/>
    </source>
</evidence>
<keyword evidence="8 11" id="KW-0238">DNA-binding</keyword>
<keyword evidence="5 11" id="KW-0347">Helicase</keyword>
<feature type="domain" description="RecBCD enzyme subunit RecD N-terminal" evidence="13">
    <location>
        <begin position="11"/>
        <end position="113"/>
    </location>
</feature>
<evidence type="ECO:0000256" key="9">
    <source>
        <dbReference type="ARBA" id="ARBA00023204"/>
    </source>
</evidence>
<dbReference type="Gene3D" id="1.10.10.1020">
    <property type="entry name" value="RecBCD complex, subunit RecD, N-terminal domain"/>
    <property type="match status" value="1"/>
</dbReference>
<keyword evidence="10 11" id="KW-0413">Isomerase</keyword>
<dbReference type="CDD" id="cd18809">
    <property type="entry name" value="SF1_C_RecD"/>
    <property type="match status" value="1"/>
</dbReference>
<gene>
    <name evidence="11 14" type="primary">recD</name>
    <name evidence="14" type="ORF">K6Y31_19895</name>
</gene>
<keyword evidence="9 11" id="KW-0234">DNA repair</keyword>
<comment type="similarity">
    <text evidence="11">Belongs to the RecD family.</text>
</comment>
<dbReference type="Gene3D" id="3.40.50.300">
    <property type="entry name" value="P-loop containing nucleotide triphosphate hydrolases"/>
    <property type="match status" value="3"/>
</dbReference>
<protein>
    <recommendedName>
        <fullName evidence="11">RecBCD enzyme subunit RecD</fullName>
        <ecNumber evidence="11">5.6.2.3</ecNumber>
    </recommendedName>
    <alternativeName>
        <fullName evidence="11">DNA 5'-3' helicase subunit RecD</fullName>
    </alternativeName>
    <alternativeName>
        <fullName evidence="11">Exonuclease V subunit RecD</fullName>
        <shortName evidence="11">ExoV subunit RecD</shortName>
    </alternativeName>
    <alternativeName>
        <fullName evidence="11">Helicase/nuclease RecBCD subunit RecD</fullName>
    </alternativeName>
</protein>
<evidence type="ECO:0000256" key="5">
    <source>
        <dbReference type="ARBA" id="ARBA00022806"/>
    </source>
</evidence>
<dbReference type="NCBIfam" id="NF008127">
    <property type="entry name" value="PRK10875.1"/>
    <property type="match status" value="1"/>
</dbReference>
<dbReference type="Pfam" id="PF13245">
    <property type="entry name" value="AAA_19"/>
    <property type="match status" value="1"/>
</dbReference>
<evidence type="ECO:0000259" key="12">
    <source>
        <dbReference type="Pfam" id="PF13538"/>
    </source>
</evidence>
<dbReference type="Proteomes" id="UP001201273">
    <property type="component" value="Unassembled WGS sequence"/>
</dbReference>
<dbReference type="InterPro" id="IPR006344">
    <property type="entry name" value="RecD"/>
</dbReference>
<evidence type="ECO:0000313" key="14">
    <source>
        <dbReference type="EMBL" id="MCE2597043.1"/>
    </source>
</evidence>
<dbReference type="CDD" id="cd17933">
    <property type="entry name" value="DEXSc_RecD-like"/>
    <property type="match status" value="1"/>
</dbReference>
<dbReference type="NCBIfam" id="TIGR01447">
    <property type="entry name" value="recD"/>
    <property type="match status" value="1"/>
</dbReference>
<dbReference type="InterPro" id="IPR027417">
    <property type="entry name" value="P-loop_NTPase"/>
</dbReference>
<comment type="caution">
    <text evidence="14">The sequence shown here is derived from an EMBL/GenBank/DDBJ whole genome shotgun (WGS) entry which is preliminary data.</text>
</comment>
<comment type="function">
    <text evidence="11">A helicase/nuclease that prepares dsDNA breaks (DSB) for recombinational DNA repair. Binds to DSBs and unwinds DNA via a highly rapid and processive ATP-dependent bidirectional helicase activity. Unwinds dsDNA until it encounters a Chi (crossover hotspot instigator) sequence from the 3' direction. Cuts ssDNA a few nucleotides 3' to the Chi site. The properties and activities of the enzyme are changed at Chi. The Chi-altered holoenzyme produces a long 3'-ssDNA overhang and facilitates RecA-binding to the ssDNA for homologous DNA recombination and repair. Holoenzyme degrades any linearized DNA that is unable to undergo homologous recombination. In the holoenzyme this subunit has ssDNA-dependent ATPase and 5'-3' helicase activity. When added to pre-assembled RecBC greatly stimulates nuclease activity and augments holoenzyme processivity. Negatively regulates the RecA-loading ability of RecBCD.</text>
</comment>
<keyword evidence="7 11" id="KW-0067">ATP-binding</keyword>
<dbReference type="SUPFAM" id="SSF52540">
    <property type="entry name" value="P-loop containing nucleoside triphosphate hydrolases"/>
    <property type="match status" value="2"/>
</dbReference>
<dbReference type="InterPro" id="IPR027785">
    <property type="entry name" value="UvrD-like_helicase_C"/>
</dbReference>
<keyword evidence="15" id="KW-1185">Reference proteome</keyword>
<organism evidence="14 15">
    <name type="scientific">Motilimonas cestriensis</name>
    <dbReference type="NCBI Taxonomy" id="2742685"/>
    <lineage>
        <taxon>Bacteria</taxon>
        <taxon>Pseudomonadati</taxon>
        <taxon>Pseudomonadota</taxon>
        <taxon>Gammaproteobacteria</taxon>
        <taxon>Alteromonadales</taxon>
        <taxon>Alteromonadales genera incertae sedis</taxon>
        <taxon>Motilimonas</taxon>
    </lineage>
</organism>
<dbReference type="EC" id="5.6.2.3" evidence="11"/>
<dbReference type="InterPro" id="IPR041851">
    <property type="entry name" value="RecD_N_sf"/>
</dbReference>
<proteinExistence type="inferred from homology"/>
<name>A0ABS8WER1_9GAMM</name>
<evidence type="ECO:0000256" key="3">
    <source>
        <dbReference type="ARBA" id="ARBA00022763"/>
    </source>
</evidence>
<dbReference type="Pfam" id="PF13538">
    <property type="entry name" value="UvrD_C_2"/>
    <property type="match status" value="1"/>
</dbReference>
<dbReference type="Pfam" id="PF21185">
    <property type="entry name" value="RecD_N"/>
    <property type="match status" value="1"/>
</dbReference>
<dbReference type="HAMAP" id="MF_01487">
    <property type="entry name" value="RecD"/>
    <property type="match status" value="1"/>
</dbReference>
<keyword evidence="1 11" id="KW-0540">Nuclease</keyword>
<dbReference type="InterPro" id="IPR050534">
    <property type="entry name" value="Coronavir_polyprotein_1ab"/>
</dbReference>
<keyword evidence="3 11" id="KW-0227">DNA damage</keyword>
<accession>A0ABS8WER1</accession>
<evidence type="ECO:0000256" key="10">
    <source>
        <dbReference type="ARBA" id="ARBA00023235"/>
    </source>
</evidence>
<evidence type="ECO:0000256" key="7">
    <source>
        <dbReference type="ARBA" id="ARBA00022840"/>
    </source>
</evidence>
<reference evidence="14 15" key="1">
    <citation type="journal article" date="2022" name="Environ. Microbiol. Rep.">
        <title>Eco-phylogenetic analyses reveal divergent evolution of vitamin B12 metabolism in the marine bacterial family 'Psychromonadaceae'.</title>
        <authorList>
            <person name="Jin X."/>
            <person name="Yang Y."/>
            <person name="Cao H."/>
            <person name="Gao B."/>
            <person name="Zhao Z."/>
        </authorList>
    </citation>
    <scope>NUCLEOTIDE SEQUENCE [LARGE SCALE GENOMIC DNA]</scope>
    <source>
        <strain evidence="14 15">MKS20</strain>
    </source>
</reference>
<evidence type="ECO:0000313" key="15">
    <source>
        <dbReference type="Proteomes" id="UP001201273"/>
    </source>
</evidence>
<sequence>MLALLNELHRANKIRPLDYYFAQLINELSQQDDDDTQALATFCAAFASYELGQGHVCFDLAHIDKLFASGGPLQGYELDKLALPPRASWPQHLAASQVVGDGRPMQFELGRVYLSRYQQFEQQVSQRLAVPANISNSATLASALAELFAERGNSNEINWQKVAAAVAATSPISVISGGPGTGKTTTVTKLLALLIMQAQQQEQSLDIRLVAPTGKAAARLTASIGGALASLKLSEQVTQAIPVQASTIHRLLGVIPGRNEFRHHQENLLHLDVLVVDEASMVDLSLMARLLAALPASAKLILLGDKDQLASVEAGSVLGDICSFVEQGYSQGRAKQLAQLTGFDLVHHHKVSAAPCVMADNICQLQKSYRFNENSGIGFLARAVNVGRAEQIPPLWDKFADIELFALDQQEQLKAMVLAGYGCYLELLKQTSATGARFDEHVRQILESFNRFKLLVALREGSYGVAGLNEQVENWLSEKNLISLNQDNGPWYIGRPVMISQNDHQAGLFNGDIGVCLANESGDKRIYFELADGKVHHFLPSRLPTHQTVFAMTVHKSQGSEFDHTVMMLPEAMNPVLTRELVYTGITRAKKKLSLFAPVHILNQAVRQKTQRASGLIERLAAK</sequence>
<dbReference type="RefSeq" id="WP_233054788.1">
    <property type="nucleotide sequence ID" value="NZ_JAIMJA010000030.1"/>
</dbReference>